<evidence type="ECO:0000256" key="1">
    <source>
        <dbReference type="SAM" id="MobiDB-lite"/>
    </source>
</evidence>
<reference evidence="3 4" key="1">
    <citation type="submission" date="2018-08" db="EMBL/GenBank/DDBJ databases">
        <title>Aphanomyces genome sequencing and annotation.</title>
        <authorList>
            <person name="Minardi D."/>
            <person name="Oidtmann B."/>
            <person name="Van Der Giezen M."/>
            <person name="Studholme D.J."/>
        </authorList>
    </citation>
    <scope>NUCLEOTIDE SEQUENCE [LARGE SCALE GENOMIC DNA]</scope>
    <source>
        <strain evidence="3 4">NJM0002</strain>
    </source>
</reference>
<organism evidence="3 4">
    <name type="scientific">Aphanomyces invadans</name>
    <dbReference type="NCBI Taxonomy" id="157072"/>
    <lineage>
        <taxon>Eukaryota</taxon>
        <taxon>Sar</taxon>
        <taxon>Stramenopiles</taxon>
        <taxon>Oomycota</taxon>
        <taxon>Saprolegniomycetes</taxon>
        <taxon>Saprolegniales</taxon>
        <taxon>Verrucalvaceae</taxon>
        <taxon>Aphanomyces</taxon>
    </lineage>
</organism>
<feature type="transmembrane region" description="Helical" evidence="2">
    <location>
        <begin position="602"/>
        <end position="630"/>
    </location>
</feature>
<evidence type="ECO:0000256" key="2">
    <source>
        <dbReference type="SAM" id="Phobius"/>
    </source>
</evidence>
<keyword evidence="2" id="KW-1133">Transmembrane helix</keyword>
<evidence type="ECO:0000313" key="3">
    <source>
        <dbReference type="EMBL" id="RHY30245.1"/>
    </source>
</evidence>
<feature type="transmembrane region" description="Helical" evidence="2">
    <location>
        <begin position="671"/>
        <end position="690"/>
    </location>
</feature>
<feature type="transmembrane region" description="Helical" evidence="2">
    <location>
        <begin position="636"/>
        <end position="659"/>
    </location>
</feature>
<dbReference type="EMBL" id="QUSY01000340">
    <property type="protein sequence ID" value="RHY30245.1"/>
    <property type="molecule type" value="Genomic_DNA"/>
</dbReference>
<sequence>MAIVIMHTTVPEIWLHGKITRVHRDGRVTVRYSTGDKERNVPTSRLKHRKQLKRGKREVMDAARNNFTVRLGQKVEAKKTKDEVGGEDSSSDTGKSKRSVDAAASWHKQQAVVFHVNNVQKSGRLTAIRDDDCDIQHDSDKDHESTNVPFTDVRGVCRVWQRQPLTVELLALRWWHRWTLPTTRFEIQANVRYVDAKGRAHDGVITKRHRDNSYDIRHVSDAETEAQHVAVSDMQSLSVWSQAIESYGPFLVADIPCSCHRQNNSMCHRRLGRVALFNGAPLAVGASVEFQLEDSSKWRAGTICKVRQDGKYNIEYTDNDDDEEEGHDKKVAMKVPSIRVRRRQSSSWTRAMLMLASGSLTLQDGKKTAWILFEWQRHVEASMETTHAALKCTAPMQGTIAWVHRDLKRRFVCKGTRVNLLLEVSDEQVIVHDFRNRLDTTSLHGYSVWRNLNMLANLALDAVVYGWYLLGLGNEIALSVDVLERVGNGHNDAAMQAWYKSVAVDPAVVECLITYALWNARVHSFWIGTSVIGRNCSHPFLKDKPTLAQTPPYLLLPEVMMAWYWLIVLVCLKALAFAYIFVRALRLLVHTGNSIVLRHSGYSYVGLLLAQVTATTTFNLYRGLCFLLVLVASSNFAVRAVMMIPSIAMTAFAWALALTSMQMFVSVQHDVLWRAGYFGLTLLHVTWLSGVQWP</sequence>
<proteinExistence type="predicted"/>
<dbReference type="AlphaFoldDB" id="A0A3R6ZQZ5"/>
<evidence type="ECO:0000313" key="4">
    <source>
        <dbReference type="Proteomes" id="UP000285060"/>
    </source>
</evidence>
<dbReference type="Proteomes" id="UP000285060">
    <property type="component" value="Unassembled WGS sequence"/>
</dbReference>
<keyword evidence="4" id="KW-1185">Reference proteome</keyword>
<comment type="caution">
    <text evidence="3">The sequence shown here is derived from an EMBL/GenBank/DDBJ whole genome shotgun (WGS) entry which is preliminary data.</text>
</comment>
<protein>
    <submittedName>
        <fullName evidence="3">Uncharacterized protein</fullName>
    </submittedName>
</protein>
<keyword evidence="2" id="KW-0812">Transmembrane</keyword>
<gene>
    <name evidence="3" type="ORF">DYB32_004478</name>
</gene>
<keyword evidence="2" id="KW-0472">Membrane</keyword>
<feature type="compositionally biased region" description="Basic and acidic residues" evidence="1">
    <location>
        <begin position="73"/>
        <end position="84"/>
    </location>
</feature>
<name>A0A3R6ZQZ5_9STRA</name>
<accession>A0A3R6ZQZ5</accession>
<dbReference type="Gene3D" id="2.30.30.140">
    <property type="match status" value="1"/>
</dbReference>
<feature type="transmembrane region" description="Helical" evidence="2">
    <location>
        <begin position="562"/>
        <end position="582"/>
    </location>
</feature>
<dbReference type="VEuPathDB" id="FungiDB:H310_04723"/>
<feature type="region of interest" description="Disordered" evidence="1">
    <location>
        <begin position="72"/>
        <end position="102"/>
    </location>
</feature>